<feature type="region of interest" description="Disordered" evidence="1">
    <location>
        <begin position="73"/>
        <end position="129"/>
    </location>
</feature>
<proteinExistence type="predicted"/>
<accession>A0A1F6D107</accession>
<evidence type="ECO:0008006" key="5">
    <source>
        <dbReference type="Google" id="ProtNLM"/>
    </source>
</evidence>
<keyword evidence="2" id="KW-1133">Transmembrane helix</keyword>
<sequence>MESTFLKKPRVFLAILIATVLIGTALFIYLKNKGSAADSDGLSVRENAEKIVTSLLTKDSDNDGLGDWEEELLKTDAHNPDTDEDGTPDGEEIDQRRNPLIAGPNDTAAAITPSKQGGSEEAETSNLTATEKISRELLEGYIELKQGGQLTVQNSEQLITTLIDQASGISPKQYTADDIRIVTTPSADAIKRYGVEITAILKPDLALENDLVVLKRALEGQNSNELSKLDTSTRRYRATVAEMLALSVPQEVAAEHIAAANALARVSANVESMRAVFTDPVGALVGIKEYTVNEFAFIESLQTIGLYLKAHNAIP</sequence>
<evidence type="ECO:0000313" key="3">
    <source>
        <dbReference type="EMBL" id="OGG54971.1"/>
    </source>
</evidence>
<evidence type="ECO:0000256" key="1">
    <source>
        <dbReference type="SAM" id="MobiDB-lite"/>
    </source>
</evidence>
<dbReference type="AlphaFoldDB" id="A0A1F6D107"/>
<evidence type="ECO:0000256" key="2">
    <source>
        <dbReference type="SAM" id="Phobius"/>
    </source>
</evidence>
<organism evidence="3 4">
    <name type="scientific">Candidatus Kaiserbacteria bacterium RIFCSPHIGHO2_02_FULL_49_11</name>
    <dbReference type="NCBI Taxonomy" id="1798489"/>
    <lineage>
        <taxon>Bacteria</taxon>
        <taxon>Candidatus Kaiseribacteriota</taxon>
    </lineage>
</organism>
<keyword evidence="2" id="KW-0472">Membrane</keyword>
<feature type="transmembrane region" description="Helical" evidence="2">
    <location>
        <begin position="12"/>
        <end position="30"/>
    </location>
</feature>
<evidence type="ECO:0000313" key="4">
    <source>
        <dbReference type="Proteomes" id="UP000177659"/>
    </source>
</evidence>
<keyword evidence="2" id="KW-0812">Transmembrane</keyword>
<comment type="caution">
    <text evidence="3">The sequence shown here is derived from an EMBL/GenBank/DDBJ whole genome shotgun (WGS) entry which is preliminary data.</text>
</comment>
<reference evidence="3 4" key="1">
    <citation type="journal article" date="2016" name="Nat. Commun.">
        <title>Thousands of microbial genomes shed light on interconnected biogeochemical processes in an aquifer system.</title>
        <authorList>
            <person name="Anantharaman K."/>
            <person name="Brown C.T."/>
            <person name="Hug L.A."/>
            <person name="Sharon I."/>
            <person name="Castelle C.J."/>
            <person name="Probst A.J."/>
            <person name="Thomas B.C."/>
            <person name="Singh A."/>
            <person name="Wilkins M.J."/>
            <person name="Karaoz U."/>
            <person name="Brodie E.L."/>
            <person name="Williams K.H."/>
            <person name="Hubbard S.S."/>
            <person name="Banfield J.F."/>
        </authorList>
    </citation>
    <scope>NUCLEOTIDE SEQUENCE [LARGE SCALE GENOMIC DNA]</scope>
</reference>
<feature type="compositionally biased region" description="Acidic residues" evidence="1">
    <location>
        <begin position="82"/>
        <end position="92"/>
    </location>
</feature>
<name>A0A1F6D107_9BACT</name>
<dbReference type="Proteomes" id="UP000177659">
    <property type="component" value="Unassembled WGS sequence"/>
</dbReference>
<gene>
    <name evidence="3" type="ORF">A3D62_02910</name>
</gene>
<dbReference type="EMBL" id="MFLC01000025">
    <property type="protein sequence ID" value="OGG54971.1"/>
    <property type="molecule type" value="Genomic_DNA"/>
</dbReference>
<protein>
    <recommendedName>
        <fullName evidence="5">Thrombospondin type 3 repeat superfamily protein</fullName>
    </recommendedName>
</protein>